<organism evidence="1 2">
    <name type="scientific">Dendrothele bispora (strain CBS 962.96)</name>
    <dbReference type="NCBI Taxonomy" id="1314807"/>
    <lineage>
        <taxon>Eukaryota</taxon>
        <taxon>Fungi</taxon>
        <taxon>Dikarya</taxon>
        <taxon>Basidiomycota</taxon>
        <taxon>Agaricomycotina</taxon>
        <taxon>Agaricomycetes</taxon>
        <taxon>Agaricomycetidae</taxon>
        <taxon>Agaricales</taxon>
        <taxon>Agaricales incertae sedis</taxon>
        <taxon>Dendrothele</taxon>
    </lineage>
</organism>
<accession>A0A4S8LG97</accession>
<dbReference type="EMBL" id="ML179433">
    <property type="protein sequence ID" value="THU87830.1"/>
    <property type="molecule type" value="Genomic_DNA"/>
</dbReference>
<protein>
    <submittedName>
        <fullName evidence="1">Uncharacterized protein</fullName>
    </submittedName>
</protein>
<dbReference type="AlphaFoldDB" id="A0A4S8LG97"/>
<gene>
    <name evidence="1" type="ORF">K435DRAFT_866879</name>
</gene>
<proteinExistence type="predicted"/>
<keyword evidence="2" id="KW-1185">Reference proteome</keyword>
<evidence type="ECO:0000313" key="1">
    <source>
        <dbReference type="EMBL" id="THU87830.1"/>
    </source>
</evidence>
<name>A0A4S8LG97_DENBC</name>
<evidence type="ECO:0000313" key="2">
    <source>
        <dbReference type="Proteomes" id="UP000297245"/>
    </source>
</evidence>
<reference evidence="1 2" key="1">
    <citation type="journal article" date="2019" name="Nat. Ecol. Evol.">
        <title>Megaphylogeny resolves global patterns of mushroom evolution.</title>
        <authorList>
            <person name="Varga T."/>
            <person name="Krizsan K."/>
            <person name="Foldi C."/>
            <person name="Dima B."/>
            <person name="Sanchez-Garcia M."/>
            <person name="Sanchez-Ramirez S."/>
            <person name="Szollosi G.J."/>
            <person name="Szarkandi J.G."/>
            <person name="Papp V."/>
            <person name="Albert L."/>
            <person name="Andreopoulos W."/>
            <person name="Angelini C."/>
            <person name="Antonin V."/>
            <person name="Barry K.W."/>
            <person name="Bougher N.L."/>
            <person name="Buchanan P."/>
            <person name="Buyck B."/>
            <person name="Bense V."/>
            <person name="Catcheside P."/>
            <person name="Chovatia M."/>
            <person name="Cooper J."/>
            <person name="Damon W."/>
            <person name="Desjardin D."/>
            <person name="Finy P."/>
            <person name="Geml J."/>
            <person name="Haridas S."/>
            <person name="Hughes K."/>
            <person name="Justo A."/>
            <person name="Karasinski D."/>
            <person name="Kautmanova I."/>
            <person name="Kiss B."/>
            <person name="Kocsube S."/>
            <person name="Kotiranta H."/>
            <person name="LaButti K.M."/>
            <person name="Lechner B.E."/>
            <person name="Liimatainen K."/>
            <person name="Lipzen A."/>
            <person name="Lukacs Z."/>
            <person name="Mihaltcheva S."/>
            <person name="Morgado L.N."/>
            <person name="Niskanen T."/>
            <person name="Noordeloos M.E."/>
            <person name="Ohm R.A."/>
            <person name="Ortiz-Santana B."/>
            <person name="Ovrebo C."/>
            <person name="Racz N."/>
            <person name="Riley R."/>
            <person name="Savchenko A."/>
            <person name="Shiryaev A."/>
            <person name="Soop K."/>
            <person name="Spirin V."/>
            <person name="Szebenyi C."/>
            <person name="Tomsovsky M."/>
            <person name="Tulloss R.E."/>
            <person name="Uehling J."/>
            <person name="Grigoriev I.V."/>
            <person name="Vagvolgyi C."/>
            <person name="Papp T."/>
            <person name="Martin F.M."/>
            <person name="Miettinen O."/>
            <person name="Hibbett D.S."/>
            <person name="Nagy L.G."/>
        </authorList>
    </citation>
    <scope>NUCLEOTIDE SEQUENCE [LARGE SCALE GENOMIC DNA]</scope>
    <source>
        <strain evidence="1 2">CBS 962.96</strain>
    </source>
</reference>
<dbReference type="Proteomes" id="UP000297245">
    <property type="component" value="Unassembled WGS sequence"/>
</dbReference>
<sequence length="274" mass="29876">MSSPTTHVSETVPDNDNSRFLQDILEHLEGIRDGQRQIIRNQATLTTSVQNLQTVQTFLQEELRSVKDKVEQLSHSFLYEMNPEVESASIQAKVLNSSPYGQQFFPSDVFPEGSEYLPVVIGPGTDRLGDFGPETDNLGDTNSNEILSGVNGAFTPPRGATTPRAATSSPLAVYHSLPVESSPRESSSSQTQSELSSLYRVTQRPGGLGGFQGEGVKELGKGTVTGRWQDNSRSPTTATHADGSHYIVSAFSVIVACYVEWFSGRHYLSLLEYG</sequence>